<gene>
    <name evidence="1" type="ORF">RRG08_001586</name>
</gene>
<dbReference type="EMBL" id="JAWDGP010001678">
    <property type="protein sequence ID" value="KAK3789195.1"/>
    <property type="molecule type" value="Genomic_DNA"/>
</dbReference>
<protein>
    <submittedName>
        <fullName evidence="1">Uncharacterized protein</fullName>
    </submittedName>
</protein>
<dbReference type="Proteomes" id="UP001283361">
    <property type="component" value="Unassembled WGS sequence"/>
</dbReference>
<dbReference type="AlphaFoldDB" id="A0AAE1E0M0"/>
<evidence type="ECO:0000313" key="2">
    <source>
        <dbReference type="Proteomes" id="UP001283361"/>
    </source>
</evidence>
<accession>A0AAE1E0M0</accession>
<comment type="caution">
    <text evidence="1">The sequence shown here is derived from an EMBL/GenBank/DDBJ whole genome shotgun (WGS) entry which is preliminary data.</text>
</comment>
<reference evidence="1" key="1">
    <citation type="journal article" date="2023" name="G3 (Bethesda)">
        <title>A reference genome for the long-term kleptoplast-retaining sea slug Elysia crispata morphotype clarki.</title>
        <authorList>
            <person name="Eastman K.E."/>
            <person name="Pendleton A.L."/>
            <person name="Shaikh M.A."/>
            <person name="Suttiyut T."/>
            <person name="Ogas R."/>
            <person name="Tomko P."/>
            <person name="Gavelis G."/>
            <person name="Widhalm J.R."/>
            <person name="Wisecaver J.H."/>
        </authorList>
    </citation>
    <scope>NUCLEOTIDE SEQUENCE</scope>
    <source>
        <strain evidence="1">ECLA1</strain>
    </source>
</reference>
<sequence>MVVVENLPKFPHLAENLSLQRLQIYLSFKRKRPASLKASITIWSDLFPKEVMSPSACSVILFRWRMAPREEGGFGRGQGVNEITDKRLSSVLLNGRYSSIWRFPLGVPSHFYSRLHSSDLRPFGLSQRAIPRSCPYLAR</sequence>
<organism evidence="1 2">
    <name type="scientific">Elysia crispata</name>
    <name type="common">lettuce slug</name>
    <dbReference type="NCBI Taxonomy" id="231223"/>
    <lineage>
        <taxon>Eukaryota</taxon>
        <taxon>Metazoa</taxon>
        <taxon>Spiralia</taxon>
        <taxon>Lophotrochozoa</taxon>
        <taxon>Mollusca</taxon>
        <taxon>Gastropoda</taxon>
        <taxon>Heterobranchia</taxon>
        <taxon>Euthyneura</taxon>
        <taxon>Panpulmonata</taxon>
        <taxon>Sacoglossa</taxon>
        <taxon>Placobranchoidea</taxon>
        <taxon>Plakobranchidae</taxon>
        <taxon>Elysia</taxon>
    </lineage>
</organism>
<keyword evidence="2" id="KW-1185">Reference proteome</keyword>
<name>A0AAE1E0M0_9GAST</name>
<evidence type="ECO:0000313" key="1">
    <source>
        <dbReference type="EMBL" id="KAK3789195.1"/>
    </source>
</evidence>
<proteinExistence type="predicted"/>